<comment type="caution">
    <text evidence="4">The sequence shown here is derived from an EMBL/GenBank/DDBJ whole genome shotgun (WGS) entry which is preliminary data.</text>
</comment>
<dbReference type="GO" id="GO:0062193">
    <property type="term" value="F:D-ribose pyranase activity"/>
    <property type="evidence" value="ECO:0007669"/>
    <property type="project" value="UniProtKB-EC"/>
</dbReference>
<organism evidence="4 5">
    <name type="scientific">Plantibacter flavus</name>
    <dbReference type="NCBI Taxonomy" id="150123"/>
    <lineage>
        <taxon>Bacteria</taxon>
        <taxon>Bacillati</taxon>
        <taxon>Actinomycetota</taxon>
        <taxon>Actinomycetes</taxon>
        <taxon>Micrococcales</taxon>
        <taxon>Microbacteriaceae</taxon>
        <taxon>Plantibacter</taxon>
    </lineage>
</organism>
<gene>
    <name evidence="4" type="ORF">EDD42_0585</name>
</gene>
<evidence type="ECO:0000256" key="3">
    <source>
        <dbReference type="ARBA" id="ARBA00036324"/>
    </source>
</evidence>
<comment type="catalytic activity">
    <reaction evidence="1">
        <text>beta-D-ribopyranose = beta-D-ribofuranose</text>
        <dbReference type="Rhea" id="RHEA:25432"/>
        <dbReference type="ChEBI" id="CHEBI:27476"/>
        <dbReference type="ChEBI" id="CHEBI:47002"/>
        <dbReference type="EC" id="5.4.99.62"/>
    </reaction>
</comment>
<evidence type="ECO:0000256" key="2">
    <source>
        <dbReference type="ARBA" id="ARBA00023235"/>
    </source>
</evidence>
<dbReference type="GO" id="GO:0042806">
    <property type="term" value="F:fucose binding"/>
    <property type="evidence" value="ECO:0007669"/>
    <property type="project" value="TreeGrafter"/>
</dbReference>
<dbReference type="EMBL" id="RKHL01000001">
    <property type="protein sequence ID" value="ROR80544.1"/>
    <property type="molecule type" value="Genomic_DNA"/>
</dbReference>
<dbReference type="InterPro" id="IPR007721">
    <property type="entry name" value="RbsD_FucU"/>
</dbReference>
<evidence type="ECO:0000313" key="4">
    <source>
        <dbReference type="EMBL" id="ROR80544.1"/>
    </source>
</evidence>
<dbReference type="Gene3D" id="3.40.1650.10">
    <property type="entry name" value="RbsD-like domain"/>
    <property type="match status" value="1"/>
</dbReference>
<dbReference type="PANTHER" id="PTHR31690:SF4">
    <property type="entry name" value="FUCOSE MUTAROTASE"/>
    <property type="match status" value="1"/>
</dbReference>
<dbReference type="GO" id="GO:0036373">
    <property type="term" value="F:L-fucose mutarotase activity"/>
    <property type="evidence" value="ECO:0007669"/>
    <property type="project" value="UniProtKB-EC"/>
</dbReference>
<dbReference type="GO" id="GO:0006004">
    <property type="term" value="P:fucose metabolic process"/>
    <property type="evidence" value="ECO:0007669"/>
    <property type="project" value="TreeGrafter"/>
</dbReference>
<evidence type="ECO:0000313" key="5">
    <source>
        <dbReference type="Proteomes" id="UP000266915"/>
    </source>
</evidence>
<evidence type="ECO:0000256" key="1">
    <source>
        <dbReference type="ARBA" id="ARBA00000223"/>
    </source>
</evidence>
<sequence length="138" mass="14811">MLTGIDPVLSGELLLHLDAMGHSDAVVIADAHFPAARLGERVVVLPTLSTPEVLRAVRTVIPLDDEPVLDLMTSADGTVLDVQRELIAAAGTTEDAVRFVDRFAYYDEAATAFLIIRTGETRKYGNVTLRKGLVLPGA</sequence>
<name>A0A3N2BZQ2_9MICO</name>
<comment type="catalytic activity">
    <reaction evidence="3">
        <text>alpha-L-fucose = beta-L-fucose</text>
        <dbReference type="Rhea" id="RHEA:25580"/>
        <dbReference type="ChEBI" id="CHEBI:42548"/>
        <dbReference type="ChEBI" id="CHEBI:42589"/>
        <dbReference type="EC" id="5.1.3.29"/>
    </reaction>
</comment>
<dbReference type="InterPro" id="IPR050443">
    <property type="entry name" value="RbsD/FucU_mutarotase"/>
</dbReference>
<accession>A0A3N2BZQ2</accession>
<dbReference type="PANTHER" id="PTHR31690">
    <property type="entry name" value="FUCOSE MUTAROTASE"/>
    <property type="match status" value="1"/>
</dbReference>
<proteinExistence type="predicted"/>
<dbReference type="SUPFAM" id="SSF102546">
    <property type="entry name" value="RbsD-like"/>
    <property type="match status" value="1"/>
</dbReference>
<keyword evidence="5" id="KW-1185">Reference proteome</keyword>
<dbReference type="Proteomes" id="UP000266915">
    <property type="component" value="Unassembled WGS sequence"/>
</dbReference>
<protein>
    <submittedName>
        <fullName evidence="4">L-fucose mutarotase</fullName>
    </submittedName>
</protein>
<keyword evidence="2" id="KW-0413">Isomerase</keyword>
<dbReference type="InterPro" id="IPR023750">
    <property type="entry name" value="RbsD-like_sf"/>
</dbReference>
<dbReference type="RefSeq" id="WP_085511960.1">
    <property type="nucleotide sequence ID" value="NZ_FXAP01000003.1"/>
</dbReference>
<dbReference type="AlphaFoldDB" id="A0A3N2BZQ2"/>
<dbReference type="Pfam" id="PF05025">
    <property type="entry name" value="RbsD_FucU"/>
    <property type="match status" value="1"/>
</dbReference>
<reference evidence="4 5" key="1">
    <citation type="submission" date="2018-11" db="EMBL/GenBank/DDBJ databases">
        <title>Sequencing the genomes of 1000 actinobacteria strains.</title>
        <authorList>
            <person name="Klenk H.-P."/>
        </authorList>
    </citation>
    <scope>NUCLEOTIDE SEQUENCE [LARGE SCALE GENOMIC DNA]</scope>
    <source>
        <strain evidence="4 5">DSM 14012</strain>
    </source>
</reference>